<dbReference type="Proteomes" id="UP000029391">
    <property type="component" value="Unassembled WGS sequence"/>
</dbReference>
<dbReference type="AlphaFoldDB" id="A0A091BYQ4"/>
<keyword evidence="4" id="KW-1185">Reference proteome</keyword>
<name>A0A091BYQ4_9GAMM</name>
<reference evidence="3 4" key="1">
    <citation type="submission" date="2013-09" db="EMBL/GenBank/DDBJ databases">
        <title>Genome sequencing of Arenimonas composti.</title>
        <authorList>
            <person name="Chen F."/>
            <person name="Wang G."/>
        </authorList>
    </citation>
    <scope>NUCLEOTIDE SEQUENCE [LARGE SCALE GENOMIC DNA]</scope>
    <source>
        <strain evidence="3 4">TR7-09</strain>
    </source>
</reference>
<evidence type="ECO:0000256" key="1">
    <source>
        <dbReference type="SAM" id="MobiDB-lite"/>
    </source>
</evidence>
<dbReference type="EMBL" id="AWXU01000035">
    <property type="protein sequence ID" value="KFN49470.1"/>
    <property type="molecule type" value="Genomic_DNA"/>
</dbReference>
<feature type="chain" id="PRO_5001870264" evidence="2">
    <location>
        <begin position="24"/>
        <end position="169"/>
    </location>
</feature>
<accession>A0A091BYQ4</accession>
<feature type="signal peptide" evidence="2">
    <location>
        <begin position="1"/>
        <end position="23"/>
    </location>
</feature>
<evidence type="ECO:0000313" key="3">
    <source>
        <dbReference type="EMBL" id="KFN49470.1"/>
    </source>
</evidence>
<organism evidence="3 4">
    <name type="scientific">Arenimonas composti TR7-09 = DSM 18010</name>
    <dbReference type="NCBI Taxonomy" id="1121013"/>
    <lineage>
        <taxon>Bacteria</taxon>
        <taxon>Pseudomonadati</taxon>
        <taxon>Pseudomonadota</taxon>
        <taxon>Gammaproteobacteria</taxon>
        <taxon>Lysobacterales</taxon>
        <taxon>Lysobacteraceae</taxon>
        <taxon>Arenimonas</taxon>
    </lineage>
</organism>
<comment type="caution">
    <text evidence="3">The sequence shown here is derived from an EMBL/GenBank/DDBJ whole genome shotgun (WGS) entry which is preliminary data.</text>
</comment>
<keyword evidence="2" id="KW-0732">Signal</keyword>
<gene>
    <name evidence="3" type="ORF">P873_10885</name>
</gene>
<sequence length="169" mass="17243">MSTFMPFRRRAALVFATASLVLAAGCQPGGGAPATSGPGQAPAATADAGQQVPVGAGTGVCLRLRAGEELTGVRVDGEATTAALRHSGGTVDVYVGPLPDFPGFRRVTRGLPDTPTPGFVAIAEAHEHGRRFLLAGHKRDAAGPRLYAMFSGAEAMFAPGLDTSRILAC</sequence>
<proteinExistence type="predicted"/>
<feature type="compositionally biased region" description="Low complexity" evidence="1">
    <location>
        <begin position="33"/>
        <end position="46"/>
    </location>
</feature>
<evidence type="ECO:0000256" key="2">
    <source>
        <dbReference type="SAM" id="SignalP"/>
    </source>
</evidence>
<feature type="region of interest" description="Disordered" evidence="1">
    <location>
        <begin position="30"/>
        <end position="49"/>
    </location>
</feature>
<protein>
    <submittedName>
        <fullName evidence="3">Uncharacterized protein</fullName>
    </submittedName>
</protein>
<dbReference type="RefSeq" id="WP_026816374.1">
    <property type="nucleotide sequence ID" value="NZ_AUFF01000002.1"/>
</dbReference>
<evidence type="ECO:0000313" key="4">
    <source>
        <dbReference type="Proteomes" id="UP000029391"/>
    </source>
</evidence>
<dbReference type="STRING" id="1121013.GCA_000426365_00946"/>